<evidence type="ECO:0000313" key="10">
    <source>
        <dbReference type="EMBL" id="KAL2290327.1"/>
    </source>
</evidence>
<feature type="domain" description="C2H2-type" evidence="9">
    <location>
        <begin position="57"/>
        <end position="85"/>
    </location>
</feature>
<evidence type="ECO:0000256" key="6">
    <source>
        <dbReference type="ARBA" id="ARBA00023242"/>
    </source>
</evidence>
<dbReference type="PROSITE" id="PS50157">
    <property type="entry name" value="ZINC_FINGER_C2H2_2"/>
    <property type="match status" value="2"/>
</dbReference>
<feature type="region of interest" description="Disordered" evidence="8">
    <location>
        <begin position="208"/>
        <end position="258"/>
    </location>
</feature>
<evidence type="ECO:0000256" key="2">
    <source>
        <dbReference type="ARBA" id="ARBA00022723"/>
    </source>
</evidence>
<keyword evidence="4 7" id="KW-0863">Zinc-finger</keyword>
<evidence type="ECO:0000256" key="5">
    <source>
        <dbReference type="ARBA" id="ARBA00022833"/>
    </source>
</evidence>
<keyword evidence="3" id="KW-0677">Repeat</keyword>
<dbReference type="InterPro" id="IPR050888">
    <property type="entry name" value="ZnF_C2H2-type_TF"/>
</dbReference>
<keyword evidence="5" id="KW-0862">Zinc</keyword>
<evidence type="ECO:0000313" key="11">
    <source>
        <dbReference type="Proteomes" id="UP001600888"/>
    </source>
</evidence>
<dbReference type="PANTHER" id="PTHR24406">
    <property type="entry name" value="TRANSCRIPTIONAL REPRESSOR CTCFL-RELATED"/>
    <property type="match status" value="1"/>
</dbReference>
<accession>A0ABR4F6K3</accession>
<feature type="compositionally biased region" description="Basic and acidic residues" evidence="8">
    <location>
        <begin position="224"/>
        <end position="238"/>
    </location>
</feature>
<feature type="region of interest" description="Disordered" evidence="8">
    <location>
        <begin position="568"/>
        <end position="597"/>
    </location>
</feature>
<proteinExistence type="predicted"/>
<dbReference type="EMBL" id="JBAWTH010000009">
    <property type="protein sequence ID" value="KAL2290327.1"/>
    <property type="molecule type" value="Genomic_DNA"/>
</dbReference>
<sequence>MNSNQEWQEGPPKLKRVGPTTCGYCCAAFPSTDALRAHKLKKIQEENKDPSKDSEHLWCEICDRDFHTLGGVIEHMRLAHRHKQNFPCPGCTVKFESLSSFIEHVELGRCSKLDIEMLQARFAAKFTFAKGLAKLDLESKQELPRIKQKDFSLYLGHDADPESPWQESPNLLSDWEVVDQNAWASSEPTPSKDEAFPRMAHHQYLRGNTNAPDILTGDQNNPLEGKHEENNWARDKNLFPDSRPAQRPTAEQLQGLSSNQQVAFARASGEKGASFDPNSPYFDPQQCWHDILQKYKCPHKATCKKTFNKKSAFVQHLRSANHSGRKFTCPSCLDRFESLFSLAAHVESPSRKCKINREFSEQDMYRIFLDQLTLGMIEVGDLFDDDTQKFEFQEEFKELYGLQETPRPTFGHMQMHGFSGGGRSVHTGRPGLTKAALSNHQQQIAKQGSRVTPPARQHDSGRGGSGPDMSLTADALSRLQLQEKRASPWSQLSSMNRQHQQQQHQPQQHQPQQHQPQQRPQQNQQQQQQRSHTQGGPPVPQQPKGGYVWQQLAAFGWETWNQQPVFREQDKECRVQPSESSRWPEPKNGGGTGSRWS</sequence>
<evidence type="ECO:0000256" key="3">
    <source>
        <dbReference type="ARBA" id="ARBA00022737"/>
    </source>
</evidence>
<comment type="caution">
    <text evidence="10">The sequence shown here is derived from an EMBL/GenBank/DDBJ whole genome shotgun (WGS) entry which is preliminary data.</text>
</comment>
<reference evidence="10 11" key="1">
    <citation type="submission" date="2024-03" db="EMBL/GenBank/DDBJ databases">
        <title>A high-quality draft genome sequence of Diaporthe vaccinii, a causative agent of upright dieback and viscid rot disease in cranberry plants.</title>
        <authorList>
            <person name="Sarrasin M."/>
            <person name="Lang B.F."/>
            <person name="Burger G."/>
        </authorList>
    </citation>
    <scope>NUCLEOTIDE SEQUENCE [LARGE SCALE GENOMIC DNA]</scope>
    <source>
        <strain evidence="10 11">IS7</strain>
    </source>
</reference>
<feature type="compositionally biased region" description="Polar residues" evidence="8">
    <location>
        <begin position="208"/>
        <end position="222"/>
    </location>
</feature>
<organism evidence="10 11">
    <name type="scientific">Diaporthe vaccinii</name>
    <dbReference type="NCBI Taxonomy" id="105482"/>
    <lineage>
        <taxon>Eukaryota</taxon>
        <taxon>Fungi</taxon>
        <taxon>Dikarya</taxon>
        <taxon>Ascomycota</taxon>
        <taxon>Pezizomycotina</taxon>
        <taxon>Sordariomycetes</taxon>
        <taxon>Sordariomycetidae</taxon>
        <taxon>Diaporthales</taxon>
        <taxon>Diaporthaceae</taxon>
        <taxon>Diaporthe</taxon>
        <taxon>Diaporthe eres species complex</taxon>
    </lineage>
</organism>
<gene>
    <name evidence="10" type="ORF">FJTKL_15466</name>
</gene>
<evidence type="ECO:0000256" key="7">
    <source>
        <dbReference type="PROSITE-ProRule" id="PRU00042"/>
    </source>
</evidence>
<dbReference type="InterPro" id="IPR013087">
    <property type="entry name" value="Znf_C2H2_type"/>
</dbReference>
<dbReference type="Pfam" id="PF12874">
    <property type="entry name" value="zf-met"/>
    <property type="match status" value="1"/>
</dbReference>
<name>A0ABR4F6K3_9PEZI</name>
<feature type="compositionally biased region" description="Low complexity" evidence="8">
    <location>
        <begin position="496"/>
        <end position="529"/>
    </location>
</feature>
<feature type="compositionally biased region" description="Polar residues" evidence="8">
    <location>
        <begin position="249"/>
        <end position="258"/>
    </location>
</feature>
<comment type="subcellular location">
    <subcellularLocation>
        <location evidence="1">Nucleus</location>
    </subcellularLocation>
</comment>
<feature type="region of interest" description="Disordered" evidence="8">
    <location>
        <begin position="436"/>
        <end position="550"/>
    </location>
</feature>
<dbReference type="SMART" id="SM00355">
    <property type="entry name" value="ZnF_C2H2"/>
    <property type="match status" value="5"/>
</dbReference>
<evidence type="ECO:0000256" key="4">
    <source>
        <dbReference type="ARBA" id="ARBA00022771"/>
    </source>
</evidence>
<dbReference type="Proteomes" id="UP001600888">
    <property type="component" value="Unassembled WGS sequence"/>
</dbReference>
<evidence type="ECO:0000256" key="1">
    <source>
        <dbReference type="ARBA" id="ARBA00004123"/>
    </source>
</evidence>
<feature type="compositionally biased region" description="Polar residues" evidence="8">
    <location>
        <begin position="436"/>
        <end position="450"/>
    </location>
</feature>
<keyword evidence="6" id="KW-0539">Nucleus</keyword>
<feature type="compositionally biased region" description="Gly residues" evidence="8">
    <location>
        <begin position="588"/>
        <end position="597"/>
    </location>
</feature>
<keyword evidence="11" id="KW-1185">Reference proteome</keyword>
<feature type="domain" description="C2H2-type" evidence="9">
    <location>
        <begin position="295"/>
        <end position="327"/>
    </location>
</feature>
<evidence type="ECO:0000256" key="8">
    <source>
        <dbReference type="SAM" id="MobiDB-lite"/>
    </source>
</evidence>
<keyword evidence="2" id="KW-0479">Metal-binding</keyword>
<dbReference type="PROSITE" id="PS00028">
    <property type="entry name" value="ZINC_FINGER_C2H2_1"/>
    <property type="match status" value="1"/>
</dbReference>
<dbReference type="Gene3D" id="3.30.160.60">
    <property type="entry name" value="Classic Zinc Finger"/>
    <property type="match status" value="2"/>
</dbReference>
<evidence type="ECO:0000259" key="9">
    <source>
        <dbReference type="PROSITE" id="PS50157"/>
    </source>
</evidence>
<protein>
    <recommendedName>
        <fullName evidence="9">C2H2-type domain-containing protein</fullName>
    </recommendedName>
</protein>